<evidence type="ECO:0008006" key="3">
    <source>
        <dbReference type="Google" id="ProtNLM"/>
    </source>
</evidence>
<organism evidence="1 2">
    <name type="scientific">Pedobacter caeni</name>
    <dbReference type="NCBI Taxonomy" id="288992"/>
    <lineage>
        <taxon>Bacteria</taxon>
        <taxon>Pseudomonadati</taxon>
        <taxon>Bacteroidota</taxon>
        <taxon>Sphingobacteriia</taxon>
        <taxon>Sphingobacteriales</taxon>
        <taxon>Sphingobacteriaceae</taxon>
        <taxon>Pedobacter</taxon>
    </lineage>
</organism>
<evidence type="ECO:0000313" key="1">
    <source>
        <dbReference type="EMBL" id="SHG03168.1"/>
    </source>
</evidence>
<dbReference type="AlphaFoldDB" id="A0A1M5GHJ9"/>
<accession>A0A1M5GHJ9</accession>
<evidence type="ECO:0000313" key="2">
    <source>
        <dbReference type="Proteomes" id="UP000184287"/>
    </source>
</evidence>
<keyword evidence="2" id="KW-1185">Reference proteome</keyword>
<protein>
    <recommendedName>
        <fullName evidence="3">TonB protein C-terminal</fullName>
    </recommendedName>
</protein>
<reference evidence="2" key="1">
    <citation type="submission" date="2016-11" db="EMBL/GenBank/DDBJ databases">
        <authorList>
            <person name="Varghese N."/>
            <person name="Submissions S."/>
        </authorList>
    </citation>
    <scope>NUCLEOTIDE SEQUENCE [LARGE SCALE GENOMIC DNA]</scope>
    <source>
        <strain evidence="2">DSM 16990</strain>
    </source>
</reference>
<dbReference type="STRING" id="288992.SAMN04488522_104222"/>
<proteinExistence type="predicted"/>
<name>A0A1M5GHJ9_9SPHI</name>
<dbReference type="Proteomes" id="UP000184287">
    <property type="component" value="Unassembled WGS sequence"/>
</dbReference>
<dbReference type="EMBL" id="FQUQ01000004">
    <property type="protein sequence ID" value="SHG03168.1"/>
    <property type="molecule type" value="Genomic_DNA"/>
</dbReference>
<gene>
    <name evidence="1" type="ORF">SAMN04488522_104222</name>
</gene>
<sequence>MLWKSSALRILIVELWQHNNRKIMEEQIKDARMKFKCEENWDQMEVTGDARFCGVCQKKVYDLSDKKMAYFLQIMEENNNNVCGRLQPDQLVKPAHHEPSVWKKWTMAAMVFIGFGAAAQKADAQGFPMGKIAPSETKKPEHIREATLGIILAPEPAENASLRSLHQYLVKNCKVPATANGRLIASFSINKNGVISNISLSEQLPAPVRMEVLRVIKTAPKWKGTNYTAAPPYTLHLGFKKGKIMPYGS</sequence>